<evidence type="ECO:0000313" key="7">
    <source>
        <dbReference type="EMBL" id="CDO52469.1"/>
    </source>
</evidence>
<gene>
    <name evidence="7" type="ORF">BN980_GECA03s02474g</name>
</gene>
<dbReference type="GO" id="GO:0016020">
    <property type="term" value="C:membrane"/>
    <property type="evidence" value="ECO:0007669"/>
    <property type="project" value="TreeGrafter"/>
</dbReference>
<feature type="compositionally biased region" description="Basic and acidic residues" evidence="5">
    <location>
        <begin position="231"/>
        <end position="244"/>
    </location>
</feature>
<comment type="subcellular location">
    <subcellularLocation>
        <location evidence="1">Cytoplasm</location>
    </subcellularLocation>
</comment>
<dbReference type="GO" id="GO:0034058">
    <property type="term" value="P:endosomal vesicle fusion"/>
    <property type="evidence" value="ECO:0007669"/>
    <property type="project" value="TreeGrafter"/>
</dbReference>
<keyword evidence="2" id="KW-0813">Transport</keyword>
<evidence type="ECO:0000313" key="8">
    <source>
        <dbReference type="Proteomes" id="UP000242525"/>
    </source>
</evidence>
<evidence type="ECO:0000256" key="2">
    <source>
        <dbReference type="ARBA" id="ARBA00022448"/>
    </source>
</evidence>
<dbReference type="AlphaFoldDB" id="A0A0J9X5J0"/>
<keyword evidence="8" id="KW-1185">Reference proteome</keyword>
<feature type="domain" description="CNH" evidence="6">
    <location>
        <begin position="22"/>
        <end position="336"/>
    </location>
</feature>
<dbReference type="EMBL" id="CCBN010000003">
    <property type="protein sequence ID" value="CDO52469.1"/>
    <property type="molecule type" value="Genomic_DNA"/>
</dbReference>
<sequence length="983" mass="111965">MTAQETTPFTALSLVPEVDGPESVITCFESWDSSIYVGTSQGEIIHFFRDDSADVVTYMLASRQKTHSKKKRPASKILLLPGISRALVLSLSTASIFTLPEFAPLSGIGSLRDVNDISKDIDDRSSNDENQEEAVVTAFTKTAIRIVRVQQSSLKLLTNIQYPGASVGLQRSNFALVANATQYDLIDLQNNQQIPLFPISTASEDDSEIKVNEDKKEDKKEESTDSEPTQDNEHNEPPVSKDIKPLIAPVGSDEFLVLSGSKVDEPAMGLVVNKEGNISRGTIAWPEYPSSVAVEYPYVASVIGKQVQFHSLHDQSLIQAIDYESVPLVNNVSSAISQSYHPLAEKIRLVALEQKEGVDDTDRIEKERKIAEALSVISSSLFVYSREKGIECLLSSPRIFQLEKLVENEKIDEVLEEMGTLEITTERGVVELEYLNLLVGMGYLLHKDFSGATTTWLEGSLDPRLVVHIYDKESVTGELWIFNGILQLLNKIVDKYSENILVEKSTGLIVTSTKKKDTKKAKSIVAKDQKESLQFYHYFLQQWLTRRDLESVTDKQNVFKTIEKATLKLLLRLDAETAIKKVELYTFISEEIIESWDETIETLKSQGKHYGLFLLYKKRGDITKVCDIWKDILTGEISDHDFKGTEEEFASYLCEHVSGQQLWDYGMWLVNRNPHVGLKIFTDRPEFKDDELMEAFKKLENQDAWRDYLRILVYDKKNYSFHGELVIVSVEDLLAEITNNKKGRDLVIKSYETYRSMGLPKRSYYEYMTSLAARGTSANSKGFKKIVQMRQDLLKLLTQENGQYDADLVNIKLNDIDYDAKALLNLELSVVYNCMGLHERAIHILCHDLHDFEQSIKYCQYGEVLFDSTEEVVKQTEVQQQLFFGLLYDEYLQLEPETVQAECTRQLLESHGRFLDMKVVLSKTPASWPLERLSGYLLHVLRHIMKEKNESILRRSLARAENVKTSNVLQELNELKLQIEEDK</sequence>
<evidence type="ECO:0000256" key="4">
    <source>
        <dbReference type="ARBA" id="ARBA00022927"/>
    </source>
</evidence>
<organism evidence="7 8">
    <name type="scientific">Geotrichum candidum</name>
    <name type="common">Oospora lactis</name>
    <name type="synonym">Dipodascus geotrichum</name>
    <dbReference type="NCBI Taxonomy" id="1173061"/>
    <lineage>
        <taxon>Eukaryota</taxon>
        <taxon>Fungi</taxon>
        <taxon>Dikarya</taxon>
        <taxon>Ascomycota</taxon>
        <taxon>Saccharomycotina</taxon>
        <taxon>Dipodascomycetes</taxon>
        <taxon>Dipodascales</taxon>
        <taxon>Dipodascaceae</taxon>
        <taxon>Geotrichum</taxon>
    </lineage>
</organism>
<reference evidence="7" key="1">
    <citation type="submission" date="2014-03" db="EMBL/GenBank/DDBJ databases">
        <authorList>
            <person name="Casaregola S."/>
        </authorList>
    </citation>
    <scope>NUCLEOTIDE SEQUENCE [LARGE SCALE GENOMIC DNA]</scope>
    <source>
        <strain evidence="7">CLIB 918</strain>
    </source>
</reference>
<dbReference type="InterPro" id="IPR032914">
    <property type="entry name" value="Vam6/VPS39/TRAP1"/>
</dbReference>
<dbReference type="GO" id="GO:0015031">
    <property type="term" value="P:protein transport"/>
    <property type="evidence" value="ECO:0007669"/>
    <property type="project" value="UniProtKB-KW"/>
</dbReference>
<protein>
    <submittedName>
        <fullName evidence="7">Similar to Saccharomyces cerevisiae YDR495C VPS3 Component of CORVET tethering complex</fullName>
    </submittedName>
</protein>
<keyword evidence="3" id="KW-0963">Cytoplasm</keyword>
<dbReference type="PROSITE" id="PS50219">
    <property type="entry name" value="CNH"/>
    <property type="match status" value="1"/>
</dbReference>
<dbReference type="GO" id="GO:0006914">
    <property type="term" value="P:autophagy"/>
    <property type="evidence" value="ECO:0007669"/>
    <property type="project" value="TreeGrafter"/>
</dbReference>
<dbReference type="Proteomes" id="UP000242525">
    <property type="component" value="Unassembled WGS sequence"/>
</dbReference>
<dbReference type="GO" id="GO:0005737">
    <property type="term" value="C:cytoplasm"/>
    <property type="evidence" value="ECO:0007669"/>
    <property type="project" value="UniProtKB-SubCell"/>
</dbReference>
<evidence type="ECO:0000259" key="6">
    <source>
        <dbReference type="PROSITE" id="PS50219"/>
    </source>
</evidence>
<dbReference type="STRING" id="1173061.A0A0J9X5J0"/>
<dbReference type="InterPro" id="IPR001180">
    <property type="entry name" value="CNH_dom"/>
</dbReference>
<proteinExistence type="predicted"/>
<dbReference type="PANTHER" id="PTHR12894:SF27">
    <property type="entry name" value="TRANSFORMING GROWTH FACTOR-BETA RECEPTOR-ASSOCIATED PROTEIN 1"/>
    <property type="match status" value="1"/>
</dbReference>
<keyword evidence="4" id="KW-0653">Protein transport</keyword>
<comment type="caution">
    <text evidence="7">The sequence shown here is derived from an EMBL/GenBank/DDBJ whole genome shotgun (WGS) entry which is preliminary data.</text>
</comment>
<feature type="region of interest" description="Disordered" evidence="5">
    <location>
        <begin position="198"/>
        <end position="245"/>
    </location>
</feature>
<accession>A0A0J9X5J0</accession>
<evidence type="ECO:0000256" key="3">
    <source>
        <dbReference type="ARBA" id="ARBA00022490"/>
    </source>
</evidence>
<dbReference type="OrthoDB" id="5325112at2759"/>
<evidence type="ECO:0000256" key="5">
    <source>
        <dbReference type="SAM" id="MobiDB-lite"/>
    </source>
</evidence>
<name>A0A0J9X5J0_GEOCN</name>
<evidence type="ECO:0000256" key="1">
    <source>
        <dbReference type="ARBA" id="ARBA00004496"/>
    </source>
</evidence>
<dbReference type="PANTHER" id="PTHR12894">
    <property type="entry name" value="CNH DOMAIN CONTAINING"/>
    <property type="match status" value="1"/>
</dbReference>
<feature type="compositionally biased region" description="Basic and acidic residues" evidence="5">
    <location>
        <begin position="208"/>
        <end position="223"/>
    </location>
</feature>